<evidence type="ECO:0000313" key="4">
    <source>
        <dbReference type="Proteomes" id="UP001218218"/>
    </source>
</evidence>
<keyword evidence="1" id="KW-0547">Nucleotide-binding</keyword>
<reference evidence="3" key="1">
    <citation type="submission" date="2023-03" db="EMBL/GenBank/DDBJ databases">
        <title>Massive genome expansion in bonnet fungi (Mycena s.s.) driven by repeated elements and novel gene families across ecological guilds.</title>
        <authorList>
            <consortium name="Lawrence Berkeley National Laboratory"/>
            <person name="Harder C.B."/>
            <person name="Miyauchi S."/>
            <person name="Viragh M."/>
            <person name="Kuo A."/>
            <person name="Thoen E."/>
            <person name="Andreopoulos B."/>
            <person name="Lu D."/>
            <person name="Skrede I."/>
            <person name="Drula E."/>
            <person name="Henrissat B."/>
            <person name="Morin E."/>
            <person name="Kohler A."/>
            <person name="Barry K."/>
            <person name="LaButti K."/>
            <person name="Morin E."/>
            <person name="Salamov A."/>
            <person name="Lipzen A."/>
            <person name="Mereny Z."/>
            <person name="Hegedus B."/>
            <person name="Baldrian P."/>
            <person name="Stursova M."/>
            <person name="Weitz H."/>
            <person name="Taylor A."/>
            <person name="Grigoriev I.V."/>
            <person name="Nagy L.G."/>
            <person name="Martin F."/>
            <person name="Kauserud H."/>
        </authorList>
    </citation>
    <scope>NUCLEOTIDE SEQUENCE</scope>
    <source>
        <strain evidence="3">CBHHK002</strain>
    </source>
</reference>
<keyword evidence="4" id="KW-1185">Reference proteome</keyword>
<dbReference type="InterPro" id="IPR050173">
    <property type="entry name" value="ABC_transporter_C-like"/>
</dbReference>
<dbReference type="PANTHER" id="PTHR24223">
    <property type="entry name" value="ATP-BINDING CASSETTE SUB-FAMILY C"/>
    <property type="match status" value="1"/>
</dbReference>
<name>A0AAD6ZTC3_9AGAR</name>
<organism evidence="3 4">
    <name type="scientific">Mycena albidolilacea</name>
    <dbReference type="NCBI Taxonomy" id="1033008"/>
    <lineage>
        <taxon>Eukaryota</taxon>
        <taxon>Fungi</taxon>
        <taxon>Dikarya</taxon>
        <taxon>Basidiomycota</taxon>
        <taxon>Agaricomycotina</taxon>
        <taxon>Agaricomycetes</taxon>
        <taxon>Agaricomycetidae</taxon>
        <taxon>Agaricales</taxon>
        <taxon>Marasmiineae</taxon>
        <taxon>Mycenaceae</taxon>
        <taxon>Mycena</taxon>
    </lineage>
</organism>
<evidence type="ECO:0000256" key="2">
    <source>
        <dbReference type="ARBA" id="ARBA00022840"/>
    </source>
</evidence>
<dbReference type="EMBL" id="JARIHO010000029">
    <property type="protein sequence ID" value="KAJ7337716.1"/>
    <property type="molecule type" value="Genomic_DNA"/>
</dbReference>
<proteinExistence type="predicted"/>
<dbReference type="InterPro" id="IPR027417">
    <property type="entry name" value="P-loop_NTPase"/>
</dbReference>
<gene>
    <name evidence="3" type="ORF">DFH08DRAFT_625538</name>
</gene>
<dbReference type="Proteomes" id="UP001218218">
    <property type="component" value="Unassembled WGS sequence"/>
</dbReference>
<protein>
    <submittedName>
        <fullName evidence="3">Uncharacterized protein</fullName>
    </submittedName>
</protein>
<accession>A0AAD6ZTC3</accession>
<dbReference type="GO" id="GO:0016020">
    <property type="term" value="C:membrane"/>
    <property type="evidence" value="ECO:0007669"/>
    <property type="project" value="TreeGrafter"/>
</dbReference>
<feature type="non-terminal residue" evidence="3">
    <location>
        <position position="1"/>
    </location>
</feature>
<dbReference type="AlphaFoldDB" id="A0AAD6ZTC3"/>
<sequence>SIRDNILFGYPYDEACYREVIECCALQPDLVVLKETEIRGAWGKLVQRAEGSVSLARAVYVRSKFVLLDNPLSA</sequence>
<feature type="non-terminal residue" evidence="3">
    <location>
        <position position="74"/>
    </location>
</feature>
<dbReference type="GO" id="GO:0042626">
    <property type="term" value="F:ATPase-coupled transmembrane transporter activity"/>
    <property type="evidence" value="ECO:0007669"/>
    <property type="project" value="TreeGrafter"/>
</dbReference>
<evidence type="ECO:0000256" key="1">
    <source>
        <dbReference type="ARBA" id="ARBA00022741"/>
    </source>
</evidence>
<comment type="caution">
    <text evidence="3">The sequence shown here is derived from an EMBL/GenBank/DDBJ whole genome shotgun (WGS) entry which is preliminary data.</text>
</comment>
<dbReference type="GO" id="GO:0005524">
    <property type="term" value="F:ATP binding"/>
    <property type="evidence" value="ECO:0007669"/>
    <property type="project" value="UniProtKB-KW"/>
</dbReference>
<evidence type="ECO:0000313" key="3">
    <source>
        <dbReference type="EMBL" id="KAJ7337716.1"/>
    </source>
</evidence>
<keyword evidence="2" id="KW-0067">ATP-binding</keyword>
<dbReference type="Gene3D" id="3.40.50.300">
    <property type="entry name" value="P-loop containing nucleotide triphosphate hydrolases"/>
    <property type="match status" value="1"/>
</dbReference>